<evidence type="ECO:0000313" key="2">
    <source>
        <dbReference type="Proteomes" id="UP000254545"/>
    </source>
</evidence>
<gene>
    <name evidence="1" type="ORF">NCTC9177_06106</name>
</gene>
<protein>
    <submittedName>
        <fullName evidence="1">Uncharacterized protein</fullName>
    </submittedName>
</protein>
<proteinExistence type="predicted"/>
<comment type="caution">
    <text evidence="1">The sequence shown here is derived from an EMBL/GenBank/DDBJ whole genome shotgun (WGS) entry which is preliminary data.</text>
</comment>
<organism evidence="1 2">
    <name type="scientific">Klebsiella variicola</name>
    <dbReference type="NCBI Taxonomy" id="244366"/>
    <lineage>
        <taxon>Bacteria</taxon>
        <taxon>Pseudomonadati</taxon>
        <taxon>Pseudomonadota</taxon>
        <taxon>Gammaproteobacteria</taxon>
        <taxon>Enterobacterales</taxon>
        <taxon>Enterobacteriaceae</taxon>
        <taxon>Klebsiella/Raoultella group</taxon>
        <taxon>Klebsiella</taxon>
        <taxon>Klebsiella pneumoniae complex</taxon>
    </lineage>
</organism>
<name>A0A7H4MPC4_KLEVA</name>
<reference evidence="1 2" key="1">
    <citation type="submission" date="2018-06" db="EMBL/GenBank/DDBJ databases">
        <authorList>
            <consortium name="Pathogen Informatics"/>
            <person name="Doyle S."/>
        </authorList>
    </citation>
    <scope>NUCLEOTIDE SEQUENCE [LARGE SCALE GENOMIC DNA]</scope>
    <source>
        <strain evidence="1 2">NCTC9177</strain>
    </source>
</reference>
<dbReference type="AlphaFoldDB" id="A0A7H4MPC4"/>
<accession>A0A7H4MPC4</accession>
<dbReference type="EMBL" id="UGKR01000003">
    <property type="protein sequence ID" value="STS92174.1"/>
    <property type="molecule type" value="Genomic_DNA"/>
</dbReference>
<sequence>MFFFRFSKIWQKWISHRKYWHFLNTFASLTNSKFSPEVNIELNCHLVRSMNGIIRLQRETKASVSHNKCFSSFQLGDSTTMFFQFFLLVYAVQNGIGFSNEPVG</sequence>
<dbReference type="Proteomes" id="UP000254545">
    <property type="component" value="Unassembled WGS sequence"/>
</dbReference>
<evidence type="ECO:0000313" key="1">
    <source>
        <dbReference type="EMBL" id="STS92174.1"/>
    </source>
</evidence>